<accession>A0A0D6LYQ1</accession>
<dbReference type="Proteomes" id="UP000054495">
    <property type="component" value="Unassembled WGS sequence"/>
</dbReference>
<protein>
    <recommendedName>
        <fullName evidence="3">C2H2-type domain-containing protein</fullName>
    </recommendedName>
</protein>
<proteinExistence type="predicted"/>
<dbReference type="PANTHER" id="PTHR33936">
    <property type="entry name" value="PROTEIN CBG17840"/>
    <property type="match status" value="1"/>
</dbReference>
<evidence type="ECO:0008006" key="3">
    <source>
        <dbReference type="Google" id="ProtNLM"/>
    </source>
</evidence>
<name>A0A0D6LYQ1_9BILA</name>
<organism evidence="1 2">
    <name type="scientific">Ancylostoma ceylanicum</name>
    <dbReference type="NCBI Taxonomy" id="53326"/>
    <lineage>
        <taxon>Eukaryota</taxon>
        <taxon>Metazoa</taxon>
        <taxon>Ecdysozoa</taxon>
        <taxon>Nematoda</taxon>
        <taxon>Chromadorea</taxon>
        <taxon>Rhabditida</taxon>
        <taxon>Rhabditina</taxon>
        <taxon>Rhabditomorpha</taxon>
        <taxon>Strongyloidea</taxon>
        <taxon>Ancylostomatidae</taxon>
        <taxon>Ancylostomatinae</taxon>
        <taxon>Ancylostoma</taxon>
    </lineage>
</organism>
<evidence type="ECO:0000313" key="2">
    <source>
        <dbReference type="Proteomes" id="UP000054495"/>
    </source>
</evidence>
<dbReference type="EMBL" id="KE124843">
    <property type="protein sequence ID" value="EPB77195.1"/>
    <property type="molecule type" value="Genomic_DNA"/>
</dbReference>
<reference evidence="1 2" key="1">
    <citation type="submission" date="2013-05" db="EMBL/GenBank/DDBJ databases">
        <title>Draft genome of the parasitic nematode Anyclostoma ceylanicum.</title>
        <authorList>
            <person name="Mitreva M."/>
        </authorList>
    </citation>
    <scope>NUCLEOTIDE SEQUENCE [LARGE SCALE GENOMIC DNA]</scope>
</reference>
<keyword evidence="2" id="KW-1185">Reference proteome</keyword>
<gene>
    <name evidence="1" type="ORF">ANCCEY_03721</name>
</gene>
<sequence length="313" mass="34814">MACLPPPPIKSEHLESSYSSVHMSANDSRGPVALLLMSSISIVCPCCHCGDMETPEQLCDHVSTIHNSPAPIHEQLFDDSIQLQAWLSEVEDSRTEGGYVGSEEGPSSEDKEYYLLCRRRVSPMLKRRRLSESARFSEAEGSIVSCTAFVHVMERVDGSVYVRFCLEHAGHAPSDQLRQSPPVSRMRRKRRVIHGFCRATVSNLKRSSQSLSDSFGDLTENSVTMPHMTTTEPAVIAEGEMMCGEVIKDNNNINTIRKVDLGPDIDFDTSSMNSQISQRLDTTTDRLRVITQVLADLAVDIHAFEDRQCAIVI</sequence>
<dbReference type="InterPro" id="IPR052797">
    <property type="entry name" value="RegFact_GeneExpr_CellDeath"/>
</dbReference>
<evidence type="ECO:0000313" key="1">
    <source>
        <dbReference type="EMBL" id="EPB77195.1"/>
    </source>
</evidence>
<dbReference type="PANTHER" id="PTHR33936:SF1">
    <property type="entry name" value="PROTEIN CBG06911"/>
    <property type="match status" value="1"/>
</dbReference>
<dbReference type="AlphaFoldDB" id="A0A0D6LYQ1"/>